<evidence type="ECO:0000313" key="3">
    <source>
        <dbReference type="Proteomes" id="UP000603434"/>
    </source>
</evidence>
<dbReference type="GO" id="GO:0004497">
    <property type="term" value="F:monooxygenase activity"/>
    <property type="evidence" value="ECO:0007669"/>
    <property type="project" value="UniProtKB-KW"/>
</dbReference>
<accession>A0A8J6NYZ6</accession>
<dbReference type="Pfam" id="PF03992">
    <property type="entry name" value="ABM"/>
    <property type="match status" value="1"/>
</dbReference>
<keyword evidence="2" id="KW-0503">Monooxygenase</keyword>
<dbReference type="Proteomes" id="UP000603434">
    <property type="component" value="Unassembled WGS sequence"/>
</dbReference>
<name>A0A8J6NYZ6_9BACT</name>
<dbReference type="SUPFAM" id="SSF54909">
    <property type="entry name" value="Dimeric alpha+beta barrel"/>
    <property type="match status" value="1"/>
</dbReference>
<dbReference type="InterPro" id="IPR007138">
    <property type="entry name" value="ABM_dom"/>
</dbReference>
<reference evidence="2 3" key="1">
    <citation type="submission" date="2020-08" db="EMBL/GenBank/DDBJ databases">
        <title>Bridging the membrane lipid divide: bacteria of the FCB group superphylum have the potential to synthesize archaeal ether lipids.</title>
        <authorList>
            <person name="Villanueva L."/>
            <person name="Von Meijenfeldt F.A.B."/>
            <person name="Westbye A.B."/>
            <person name="Yadav S."/>
            <person name="Hopmans E.C."/>
            <person name="Dutilh B.E."/>
            <person name="Sinninghe Damste J.S."/>
        </authorList>
    </citation>
    <scope>NUCLEOTIDE SEQUENCE [LARGE SCALE GENOMIC DNA]</scope>
    <source>
        <strain evidence="2">NIOZ-UU30</strain>
    </source>
</reference>
<dbReference type="Gene3D" id="3.30.70.100">
    <property type="match status" value="1"/>
</dbReference>
<protein>
    <submittedName>
        <fullName evidence="2">Antibiotic biosynthesis monooxygenase</fullName>
    </submittedName>
</protein>
<dbReference type="EMBL" id="JACNJH010000213">
    <property type="protein sequence ID" value="MBC8362718.1"/>
    <property type="molecule type" value="Genomic_DNA"/>
</dbReference>
<proteinExistence type="predicted"/>
<sequence>MTVKIISKRAFQMDEKKLVVPLLTELRSRSKGQPGHISRETLRSLDNPGEYLVISEWETAEDWKKWRSNREIRDIQGKIDSLIGEKTIWEVFEPESF</sequence>
<dbReference type="AlphaFoldDB" id="A0A8J6NYZ6"/>
<evidence type="ECO:0000259" key="1">
    <source>
        <dbReference type="PROSITE" id="PS51725"/>
    </source>
</evidence>
<dbReference type="InterPro" id="IPR011008">
    <property type="entry name" value="Dimeric_a/b-barrel"/>
</dbReference>
<comment type="caution">
    <text evidence="2">The sequence shown here is derived from an EMBL/GenBank/DDBJ whole genome shotgun (WGS) entry which is preliminary data.</text>
</comment>
<keyword evidence="2" id="KW-0560">Oxidoreductase</keyword>
<dbReference type="PROSITE" id="PS51725">
    <property type="entry name" value="ABM"/>
    <property type="match status" value="1"/>
</dbReference>
<feature type="domain" description="ABM" evidence="1">
    <location>
        <begin position="1"/>
        <end position="92"/>
    </location>
</feature>
<organism evidence="2 3">
    <name type="scientific">Candidatus Desulfatibia profunda</name>
    <dbReference type="NCBI Taxonomy" id="2841695"/>
    <lineage>
        <taxon>Bacteria</taxon>
        <taxon>Pseudomonadati</taxon>
        <taxon>Thermodesulfobacteriota</taxon>
        <taxon>Desulfobacteria</taxon>
        <taxon>Desulfobacterales</taxon>
        <taxon>Desulfobacterales incertae sedis</taxon>
        <taxon>Candidatus Desulfatibia</taxon>
    </lineage>
</organism>
<evidence type="ECO:0000313" key="2">
    <source>
        <dbReference type="EMBL" id="MBC8362718.1"/>
    </source>
</evidence>
<gene>
    <name evidence="2" type="ORF">H8E23_15140</name>
</gene>